<organism evidence="2 3">
    <name type="scientific">Halomonas citrativorans</name>
    <dbReference type="NCBI Taxonomy" id="2742612"/>
    <lineage>
        <taxon>Bacteria</taxon>
        <taxon>Pseudomonadati</taxon>
        <taxon>Pseudomonadota</taxon>
        <taxon>Gammaproteobacteria</taxon>
        <taxon>Oceanospirillales</taxon>
        <taxon>Halomonadaceae</taxon>
        <taxon>Halomonas</taxon>
    </lineage>
</organism>
<keyword evidence="3" id="KW-1185">Reference proteome</keyword>
<proteinExistence type="predicted"/>
<dbReference type="Proteomes" id="UP000754821">
    <property type="component" value="Unassembled WGS sequence"/>
</dbReference>
<dbReference type="InterPro" id="IPR035919">
    <property type="entry name" value="EAL_sf"/>
</dbReference>
<dbReference type="PANTHER" id="PTHR33121">
    <property type="entry name" value="CYCLIC DI-GMP PHOSPHODIESTERASE PDEF"/>
    <property type="match status" value="1"/>
</dbReference>
<feature type="domain" description="EAL" evidence="1">
    <location>
        <begin position="1"/>
        <end position="89"/>
    </location>
</feature>
<comment type="caution">
    <text evidence="2">The sequence shown here is derived from an EMBL/GenBank/DDBJ whole genome shotgun (WGS) entry which is preliminary data.</text>
</comment>
<sequence>MPRRIKYCSVRPYSSLSYLHYIPAQSLKIDRSFIEALHPQEHNSRAIVAAIASLAREPGMEVVAEGVETEQQWNLLGEYTIDFIQGFWT</sequence>
<dbReference type="SUPFAM" id="SSF141868">
    <property type="entry name" value="EAL domain-like"/>
    <property type="match status" value="1"/>
</dbReference>
<dbReference type="EMBL" id="RRZC01000004">
    <property type="protein sequence ID" value="MBE0403149.1"/>
    <property type="molecule type" value="Genomic_DNA"/>
</dbReference>
<dbReference type="Pfam" id="PF00563">
    <property type="entry name" value="EAL"/>
    <property type="match status" value="1"/>
</dbReference>
<evidence type="ECO:0000259" key="1">
    <source>
        <dbReference type="PROSITE" id="PS50883"/>
    </source>
</evidence>
<dbReference type="Gene3D" id="3.20.20.450">
    <property type="entry name" value="EAL domain"/>
    <property type="match status" value="1"/>
</dbReference>
<dbReference type="InterPro" id="IPR050706">
    <property type="entry name" value="Cyclic-di-GMP_PDE-like"/>
</dbReference>
<dbReference type="PROSITE" id="PS50883">
    <property type="entry name" value="EAL"/>
    <property type="match status" value="1"/>
</dbReference>
<gene>
    <name evidence="2" type="ORF">EI163_06190</name>
</gene>
<evidence type="ECO:0000313" key="3">
    <source>
        <dbReference type="Proteomes" id="UP000754821"/>
    </source>
</evidence>
<dbReference type="PANTHER" id="PTHR33121:SF79">
    <property type="entry name" value="CYCLIC DI-GMP PHOSPHODIESTERASE PDED-RELATED"/>
    <property type="match status" value="1"/>
</dbReference>
<dbReference type="InterPro" id="IPR001633">
    <property type="entry name" value="EAL_dom"/>
</dbReference>
<reference evidence="2 3" key="1">
    <citation type="submission" date="2020-07" db="EMBL/GenBank/DDBJ databases">
        <title>Halophilic bacteria isolated from french cheeses.</title>
        <authorList>
            <person name="Kothe C.I."/>
            <person name="Farah-Kraiem B."/>
            <person name="Renault P."/>
            <person name="Dridi B."/>
        </authorList>
    </citation>
    <scope>NUCLEOTIDE SEQUENCE [LARGE SCALE GENOMIC DNA]</scope>
    <source>
        <strain evidence="2 3">FME16</strain>
    </source>
</reference>
<name>A0ABR9F9X8_9GAMM</name>
<accession>A0ABR9F9X8</accession>
<dbReference type="CDD" id="cd01948">
    <property type="entry name" value="EAL"/>
    <property type="match status" value="1"/>
</dbReference>
<protein>
    <submittedName>
        <fullName evidence="2">EAL domain-containing protein</fullName>
    </submittedName>
</protein>
<evidence type="ECO:0000313" key="2">
    <source>
        <dbReference type="EMBL" id="MBE0403149.1"/>
    </source>
</evidence>